<accession>A0A4P9WLS2</accession>
<dbReference type="GO" id="GO:0003677">
    <property type="term" value="F:DNA binding"/>
    <property type="evidence" value="ECO:0007669"/>
    <property type="project" value="InterPro"/>
</dbReference>
<proteinExistence type="predicted"/>
<evidence type="ECO:0000259" key="1">
    <source>
        <dbReference type="Pfam" id="PF00705"/>
    </source>
</evidence>
<dbReference type="Gene3D" id="3.70.10.10">
    <property type="match status" value="1"/>
</dbReference>
<dbReference type="InterPro" id="IPR046938">
    <property type="entry name" value="DNA_clamp_sf"/>
</dbReference>
<dbReference type="InterPro" id="IPR022648">
    <property type="entry name" value="Pr_cel_nuc_antig_N"/>
</dbReference>
<dbReference type="Pfam" id="PF00705">
    <property type="entry name" value="PCNA_N"/>
    <property type="match status" value="1"/>
</dbReference>
<gene>
    <name evidence="2" type="ORF">BDK51DRAFT_16833</name>
</gene>
<keyword evidence="3" id="KW-1185">Reference proteome</keyword>
<reference evidence="3" key="1">
    <citation type="journal article" date="2018" name="Nat. Microbiol.">
        <title>Leveraging single-cell genomics to expand the fungal tree of life.</title>
        <authorList>
            <person name="Ahrendt S.R."/>
            <person name="Quandt C.A."/>
            <person name="Ciobanu D."/>
            <person name="Clum A."/>
            <person name="Salamov A."/>
            <person name="Andreopoulos B."/>
            <person name="Cheng J.F."/>
            <person name="Woyke T."/>
            <person name="Pelin A."/>
            <person name="Henrissat B."/>
            <person name="Reynolds N.K."/>
            <person name="Benny G.L."/>
            <person name="Smith M.E."/>
            <person name="James T.Y."/>
            <person name="Grigoriev I.V."/>
        </authorList>
    </citation>
    <scope>NUCLEOTIDE SEQUENCE [LARGE SCALE GENOMIC DNA]</scope>
</reference>
<sequence>LVNGCLTVDEKGICFQTMDATHVALVDNFVKNTLAENNKCLSPCQLGIDFKNISQNIKVFRHDIID</sequence>
<dbReference type="SUPFAM" id="SSF55979">
    <property type="entry name" value="DNA clamp"/>
    <property type="match status" value="1"/>
</dbReference>
<dbReference type="EMBL" id="KZ994046">
    <property type="protein sequence ID" value="RKO93989.1"/>
    <property type="molecule type" value="Genomic_DNA"/>
</dbReference>
<dbReference type="OrthoDB" id="534348at2759"/>
<name>A0A4P9WLS2_9FUNG</name>
<dbReference type="GO" id="GO:0006275">
    <property type="term" value="P:regulation of DNA replication"/>
    <property type="evidence" value="ECO:0007669"/>
    <property type="project" value="InterPro"/>
</dbReference>
<organism evidence="2 3">
    <name type="scientific">Blyttiomyces helicus</name>
    <dbReference type="NCBI Taxonomy" id="388810"/>
    <lineage>
        <taxon>Eukaryota</taxon>
        <taxon>Fungi</taxon>
        <taxon>Fungi incertae sedis</taxon>
        <taxon>Chytridiomycota</taxon>
        <taxon>Chytridiomycota incertae sedis</taxon>
        <taxon>Chytridiomycetes</taxon>
        <taxon>Chytridiomycetes incertae sedis</taxon>
        <taxon>Blyttiomyces</taxon>
    </lineage>
</organism>
<protein>
    <recommendedName>
        <fullName evidence="1">Proliferating cell nuclear antigen PCNA N-terminal domain-containing protein</fullName>
    </recommendedName>
</protein>
<feature type="domain" description="Proliferating cell nuclear antigen PCNA N-terminal" evidence="1">
    <location>
        <begin position="4"/>
        <end position="60"/>
    </location>
</feature>
<evidence type="ECO:0000313" key="2">
    <source>
        <dbReference type="EMBL" id="RKO93989.1"/>
    </source>
</evidence>
<evidence type="ECO:0000313" key="3">
    <source>
        <dbReference type="Proteomes" id="UP000269721"/>
    </source>
</evidence>
<feature type="non-terminal residue" evidence="2">
    <location>
        <position position="1"/>
    </location>
</feature>
<dbReference type="AlphaFoldDB" id="A0A4P9WLS2"/>
<dbReference type="Proteomes" id="UP000269721">
    <property type="component" value="Unassembled WGS sequence"/>
</dbReference>